<organism evidence="2 3">
    <name type="scientific">Oceanobacillus piezotolerans</name>
    <dbReference type="NCBI Taxonomy" id="2448030"/>
    <lineage>
        <taxon>Bacteria</taxon>
        <taxon>Bacillati</taxon>
        <taxon>Bacillota</taxon>
        <taxon>Bacilli</taxon>
        <taxon>Bacillales</taxon>
        <taxon>Bacillaceae</taxon>
        <taxon>Oceanobacillus</taxon>
    </lineage>
</organism>
<sequence length="612" mass="67680">MNFQKNNEKGYTLFLAVLIGVLFSVMATVLITFTTSGILKNDTAEDLQQATELSEKGLTHIMSDIHSKLQAKINEGEDGIIQDDFVAALETILENLSCKNGAYLKNLDEPVTGGYKVCIENYAPDEDANGQKIQTRQVVTFKSTGKDKDGKQKVNYSTAVVGADAVPDALNYAIGSHKVCDGTETGKEKKNCVDGEGNLFLHGGIQIEGDLKVDGNIITTDQGYAYLGKDQWIDSLYPSILPRKDSEEEAAKLVLGEKVYIFRTNPSYNSHIKRNKFNSANYTEVTNLNSAFTAAPKIIDSEPIRDIIIVSDYKEEYEFNEREADLRVDANIADVSDLWWWFGRGRTATLSNIDLGTKNVFGPNQIRACDNLWGCRDSIDYYALENINIFNKFSTNKSVKIQEGSTTINSGMYVGGNLSIGNGSESYNPNLYDKVELNGTIYVEGDLTIKGAAADLNALIYVDGSVTIENTVINGLELDNGEEGSLIVFAEEEIHIANNSVNQDDPSNIRGFFYSNDTFEMFGVGSNIRIEGGISARRIVLNAIRGRAESYYFDGAQKITNNDYFEGVNGQKVRDSRLQVIYNPGIIGTFSDLKLEEPIIHSINPPYLIDRQ</sequence>
<comment type="caution">
    <text evidence="2">The sequence shown here is derived from an EMBL/GenBank/DDBJ whole genome shotgun (WGS) entry which is preliminary data.</text>
</comment>
<reference evidence="2 3" key="1">
    <citation type="submission" date="2018-10" db="EMBL/GenBank/DDBJ databases">
        <title>Oceanobacillus sp. YLB-02 draft genome.</title>
        <authorList>
            <person name="Yu L."/>
        </authorList>
    </citation>
    <scope>NUCLEOTIDE SEQUENCE [LARGE SCALE GENOMIC DNA]</scope>
    <source>
        <strain evidence="2 3">YLB-02</strain>
    </source>
</reference>
<dbReference type="OrthoDB" id="2730934at2"/>
<dbReference type="AlphaFoldDB" id="A0A498DA66"/>
<evidence type="ECO:0000256" key="1">
    <source>
        <dbReference type="SAM" id="Phobius"/>
    </source>
</evidence>
<keyword evidence="3" id="KW-1185">Reference proteome</keyword>
<gene>
    <name evidence="2" type="ORF">D8M04_00910</name>
</gene>
<protein>
    <submittedName>
        <fullName evidence="2">Uncharacterized protein</fullName>
    </submittedName>
</protein>
<evidence type="ECO:0000313" key="2">
    <source>
        <dbReference type="EMBL" id="RLL47871.1"/>
    </source>
</evidence>
<keyword evidence="1" id="KW-1133">Transmembrane helix</keyword>
<evidence type="ECO:0000313" key="3">
    <source>
        <dbReference type="Proteomes" id="UP000270219"/>
    </source>
</evidence>
<name>A0A498DA66_9BACI</name>
<proteinExistence type="predicted"/>
<feature type="transmembrane region" description="Helical" evidence="1">
    <location>
        <begin position="12"/>
        <end position="33"/>
    </location>
</feature>
<accession>A0A498DA66</accession>
<keyword evidence="1" id="KW-0812">Transmembrane</keyword>
<dbReference type="Proteomes" id="UP000270219">
    <property type="component" value="Unassembled WGS sequence"/>
</dbReference>
<keyword evidence="1" id="KW-0472">Membrane</keyword>
<dbReference type="RefSeq" id="WP_121520483.1">
    <property type="nucleotide sequence ID" value="NZ_RCHR01000001.1"/>
</dbReference>
<dbReference type="EMBL" id="RCHR01000001">
    <property type="protein sequence ID" value="RLL47871.1"/>
    <property type="molecule type" value="Genomic_DNA"/>
</dbReference>